<dbReference type="eggNOG" id="ENOG502SSXD">
    <property type="taxonomic scope" value="Eukaryota"/>
</dbReference>
<sequence>MEPVTITEIRETFPEDVRQLHARIVQIISYRKGIIPASARHIIQNVVADGSNWPPGWFAEETEEESTFWVQDEVQTDKGQNMNESNVSFAARKQQRAQQQFTSLRRIQRDAEECLRRGCSEATWNVKVYAPLLELAVRDRRAVFNEPVTTAYIASQWLPCVKGGGPVAIAATTSTAGGTEAGVGESETTAHPQGTSSAAVAGKMIDFALVLNLDPPEGFEPLAGPMQQLLDTQPLPLGYINQSLYAPLKYSPIGVSVSVEAEPDSTAARGRLRLGVWTAAWHRRISELIPPGSKITTLPLVLVEESNWELYFACDEGREIQMVGPMQIGSTDDMLSSYTLLAVLRELVAWVDTQFREWVFTTLLAVD</sequence>
<proteinExistence type="predicted"/>
<evidence type="ECO:0000313" key="3">
    <source>
        <dbReference type="EnsemblFungi" id="MAPG_10628T0"/>
    </source>
</evidence>
<reference evidence="3" key="4">
    <citation type="journal article" date="2015" name="G3 (Bethesda)">
        <title>Genome sequences of three phytopathogenic species of the Magnaporthaceae family of fungi.</title>
        <authorList>
            <person name="Okagaki L.H."/>
            <person name="Nunes C.C."/>
            <person name="Sailsbery J."/>
            <person name="Clay B."/>
            <person name="Brown D."/>
            <person name="John T."/>
            <person name="Oh Y."/>
            <person name="Young N."/>
            <person name="Fitzgerald M."/>
            <person name="Haas B.J."/>
            <person name="Zeng Q."/>
            <person name="Young S."/>
            <person name="Adiconis X."/>
            <person name="Fan L."/>
            <person name="Levin J.Z."/>
            <person name="Mitchell T.K."/>
            <person name="Okubara P.A."/>
            <person name="Farman M.L."/>
            <person name="Kohn L.M."/>
            <person name="Birren B."/>
            <person name="Ma L.-J."/>
            <person name="Dean R.A."/>
        </authorList>
    </citation>
    <scope>NUCLEOTIDE SEQUENCE</scope>
    <source>
        <strain evidence="3">ATCC 64411 / 73-15</strain>
    </source>
</reference>
<dbReference type="OMA" id="CETEYEC"/>
<dbReference type="InterPro" id="IPR046797">
    <property type="entry name" value="PDDEXK_12"/>
</dbReference>
<reference evidence="3" key="5">
    <citation type="submission" date="2015-06" db="UniProtKB">
        <authorList>
            <consortium name="EnsemblFungi"/>
        </authorList>
    </citation>
    <scope>IDENTIFICATION</scope>
    <source>
        <strain evidence="3">ATCC 64411</strain>
    </source>
</reference>
<dbReference type="Proteomes" id="UP000011715">
    <property type="component" value="Unassembled WGS sequence"/>
</dbReference>
<reference evidence="2" key="2">
    <citation type="submission" date="2010-05" db="EMBL/GenBank/DDBJ databases">
        <title>The Genome Sequence of Magnaporthe poae strain ATCC 64411.</title>
        <authorList>
            <consortium name="The Broad Institute Genome Sequencing Platform"/>
            <consortium name="Broad Institute Genome Sequencing Center for Infectious Disease"/>
            <person name="Ma L.-J."/>
            <person name="Dead R."/>
            <person name="Young S."/>
            <person name="Zeng Q."/>
            <person name="Koehrsen M."/>
            <person name="Alvarado L."/>
            <person name="Berlin A."/>
            <person name="Chapman S.B."/>
            <person name="Chen Z."/>
            <person name="Freedman E."/>
            <person name="Gellesch M."/>
            <person name="Goldberg J."/>
            <person name="Griggs A."/>
            <person name="Gujja S."/>
            <person name="Heilman E.R."/>
            <person name="Heiman D."/>
            <person name="Hepburn T."/>
            <person name="Howarth C."/>
            <person name="Jen D."/>
            <person name="Larson L."/>
            <person name="Mehta T."/>
            <person name="Neiman D."/>
            <person name="Pearson M."/>
            <person name="Roberts A."/>
            <person name="Saif S."/>
            <person name="Shea T."/>
            <person name="Shenoy N."/>
            <person name="Sisk P."/>
            <person name="Stolte C."/>
            <person name="Sykes S."/>
            <person name="Walk T."/>
            <person name="White J."/>
            <person name="Yandava C."/>
            <person name="Haas B."/>
            <person name="Nusbaum C."/>
            <person name="Birren B."/>
        </authorList>
    </citation>
    <scope>NUCLEOTIDE SEQUENCE</scope>
    <source>
        <strain evidence="2">ATCC 64411</strain>
    </source>
</reference>
<dbReference type="AlphaFoldDB" id="A0A0C4ED35"/>
<dbReference type="EMBL" id="ADBL01002378">
    <property type="status" value="NOT_ANNOTATED_CDS"/>
    <property type="molecule type" value="Genomic_DNA"/>
</dbReference>
<gene>
    <name evidence="2" type="ORF">MAPG_10628</name>
</gene>
<dbReference type="EnsemblFungi" id="MAPG_10628T0">
    <property type="protein sequence ID" value="MAPG_10628T0"/>
    <property type="gene ID" value="MAPG_10628"/>
</dbReference>
<evidence type="ECO:0000259" key="1">
    <source>
        <dbReference type="Pfam" id="PF20516"/>
    </source>
</evidence>
<reference evidence="4" key="1">
    <citation type="submission" date="2010-05" db="EMBL/GenBank/DDBJ databases">
        <title>The genome sequence of Magnaporthe poae strain ATCC 64411.</title>
        <authorList>
            <person name="Ma L.-J."/>
            <person name="Dead R."/>
            <person name="Young S."/>
            <person name="Zeng Q."/>
            <person name="Koehrsen M."/>
            <person name="Alvarado L."/>
            <person name="Berlin A."/>
            <person name="Chapman S.B."/>
            <person name="Chen Z."/>
            <person name="Freedman E."/>
            <person name="Gellesch M."/>
            <person name="Goldberg J."/>
            <person name="Griggs A."/>
            <person name="Gujja S."/>
            <person name="Heilman E.R."/>
            <person name="Heiman D."/>
            <person name="Hepburn T."/>
            <person name="Howarth C."/>
            <person name="Jen D."/>
            <person name="Larson L."/>
            <person name="Mehta T."/>
            <person name="Neiman D."/>
            <person name="Pearson M."/>
            <person name="Roberts A."/>
            <person name="Saif S."/>
            <person name="Shea T."/>
            <person name="Shenoy N."/>
            <person name="Sisk P."/>
            <person name="Stolte C."/>
            <person name="Sykes S."/>
            <person name="Walk T."/>
            <person name="White J."/>
            <person name="Yandava C."/>
            <person name="Haas B."/>
            <person name="Nusbaum C."/>
            <person name="Birren B."/>
        </authorList>
    </citation>
    <scope>NUCLEOTIDE SEQUENCE [LARGE SCALE GENOMIC DNA]</scope>
    <source>
        <strain evidence="4">ATCC 64411 / 73-15</strain>
    </source>
</reference>
<dbReference type="OrthoDB" id="5244165at2759"/>
<accession>A0A0C4ED35</accession>
<dbReference type="Pfam" id="PF20516">
    <property type="entry name" value="PDDEXK_12"/>
    <property type="match status" value="1"/>
</dbReference>
<protein>
    <recommendedName>
        <fullName evidence="1">PD-(D/E)XK nuclease-like domain-containing protein</fullName>
    </recommendedName>
</protein>
<dbReference type="EMBL" id="GL876975">
    <property type="protein sequence ID" value="KLU90777.1"/>
    <property type="molecule type" value="Genomic_DNA"/>
</dbReference>
<dbReference type="STRING" id="644358.A0A0C4ED35"/>
<organism evidence="3 4">
    <name type="scientific">Magnaporthiopsis poae (strain ATCC 64411 / 73-15)</name>
    <name type="common">Kentucky bluegrass fungus</name>
    <name type="synonym">Magnaporthe poae</name>
    <dbReference type="NCBI Taxonomy" id="644358"/>
    <lineage>
        <taxon>Eukaryota</taxon>
        <taxon>Fungi</taxon>
        <taxon>Dikarya</taxon>
        <taxon>Ascomycota</taxon>
        <taxon>Pezizomycotina</taxon>
        <taxon>Sordariomycetes</taxon>
        <taxon>Sordariomycetidae</taxon>
        <taxon>Magnaporthales</taxon>
        <taxon>Magnaporthaceae</taxon>
        <taxon>Magnaporthiopsis</taxon>
    </lineage>
</organism>
<dbReference type="VEuPathDB" id="FungiDB:MAPG_10628"/>
<name>A0A0C4ED35_MAGP6</name>
<evidence type="ECO:0000313" key="4">
    <source>
        <dbReference type="Proteomes" id="UP000011715"/>
    </source>
</evidence>
<reference evidence="2" key="3">
    <citation type="submission" date="2011-03" db="EMBL/GenBank/DDBJ databases">
        <title>Annotation of Magnaporthe poae ATCC 64411.</title>
        <authorList>
            <person name="Ma L.-J."/>
            <person name="Dead R."/>
            <person name="Young S.K."/>
            <person name="Zeng Q."/>
            <person name="Gargeya S."/>
            <person name="Fitzgerald M."/>
            <person name="Haas B."/>
            <person name="Abouelleil A."/>
            <person name="Alvarado L."/>
            <person name="Arachchi H.M."/>
            <person name="Berlin A."/>
            <person name="Brown A."/>
            <person name="Chapman S.B."/>
            <person name="Chen Z."/>
            <person name="Dunbar C."/>
            <person name="Freedman E."/>
            <person name="Gearin G."/>
            <person name="Gellesch M."/>
            <person name="Goldberg J."/>
            <person name="Griggs A."/>
            <person name="Gujja S."/>
            <person name="Heiman D."/>
            <person name="Howarth C."/>
            <person name="Larson L."/>
            <person name="Lui A."/>
            <person name="MacDonald P.J.P."/>
            <person name="Mehta T."/>
            <person name="Montmayeur A."/>
            <person name="Murphy C."/>
            <person name="Neiman D."/>
            <person name="Pearson M."/>
            <person name="Priest M."/>
            <person name="Roberts A."/>
            <person name="Saif S."/>
            <person name="Shea T."/>
            <person name="Shenoy N."/>
            <person name="Sisk P."/>
            <person name="Stolte C."/>
            <person name="Sykes S."/>
            <person name="Yandava C."/>
            <person name="Wortman J."/>
            <person name="Nusbaum C."/>
            <person name="Birren B."/>
        </authorList>
    </citation>
    <scope>NUCLEOTIDE SEQUENCE</scope>
    <source>
        <strain evidence="2">ATCC 64411</strain>
    </source>
</reference>
<keyword evidence="4" id="KW-1185">Reference proteome</keyword>
<feature type="domain" description="PD-(D/E)XK nuclease-like" evidence="1">
    <location>
        <begin position="84"/>
        <end position="356"/>
    </location>
</feature>
<evidence type="ECO:0000313" key="2">
    <source>
        <dbReference type="EMBL" id="KLU90777.1"/>
    </source>
</evidence>